<dbReference type="GeneID" id="97531642"/>
<sequence>MRRLLALLFVILALPAAPALAATSNDEHGWIVPDDVAAWFNDKAVATVRSHAAEAFPEASADDISAMTVGLPRQTGMLGRRTTANAIQLSQRWIAPILRGNDAVGAVSVDFASGVAGDEIVRGDERLAAAIARNEKVTFVWDNQLSAWFTVRESTIEPADLAGAKIILGAVPLTDFLAQRERLLSGSTPVPEPPKDGQSVAPQTGTNLPLTITMILSVLGLLIGSLVWLRSEQASTSEADFSTDEFAAVERHGTVNRGESKMRFSDSGRKINVYKSPKAKDKNSSGLSND</sequence>
<keyword evidence="2" id="KW-0732">Signal</keyword>
<feature type="compositionally biased region" description="Basic and acidic residues" evidence="1">
    <location>
        <begin position="252"/>
        <end position="269"/>
    </location>
</feature>
<accession>A0A380M7S6</accession>
<name>A0A380M7S6_9ACTO</name>
<feature type="signal peptide" evidence="2">
    <location>
        <begin position="1"/>
        <end position="21"/>
    </location>
</feature>
<protein>
    <submittedName>
        <fullName evidence="3">Uncharacterized protein</fullName>
    </submittedName>
</protein>
<evidence type="ECO:0000313" key="3">
    <source>
        <dbReference type="EMBL" id="AZR06542.1"/>
    </source>
</evidence>
<organism evidence="3 4">
    <name type="scientific">Trueperella pyogenes</name>
    <dbReference type="NCBI Taxonomy" id="1661"/>
    <lineage>
        <taxon>Bacteria</taxon>
        <taxon>Bacillati</taxon>
        <taxon>Actinomycetota</taxon>
        <taxon>Actinomycetes</taxon>
        <taxon>Actinomycetales</taxon>
        <taxon>Actinomycetaceae</taxon>
        <taxon>Trueperella</taxon>
    </lineage>
</organism>
<reference evidence="3 4" key="1">
    <citation type="submission" date="2018-11" db="EMBL/GenBank/DDBJ databases">
        <title>Multidrug-resistant genes are associated with an 42-kb island TGI1 carrying a complex class 1 integron in a Trueperella pyogenes.</title>
        <authorList>
            <person name="Dong W."/>
        </authorList>
    </citation>
    <scope>NUCLEOTIDE SEQUENCE [LARGE SCALE GENOMIC DNA]</scope>
    <source>
        <strain evidence="3 4">TP4</strain>
    </source>
</reference>
<dbReference type="AlphaFoldDB" id="A0A380M7S6"/>
<evidence type="ECO:0000256" key="2">
    <source>
        <dbReference type="SAM" id="SignalP"/>
    </source>
</evidence>
<gene>
    <name evidence="3" type="ORF">EBQ10_04040</name>
</gene>
<feature type="region of interest" description="Disordered" evidence="1">
    <location>
        <begin position="252"/>
        <end position="290"/>
    </location>
</feature>
<evidence type="ECO:0000313" key="4">
    <source>
        <dbReference type="Proteomes" id="UP000275951"/>
    </source>
</evidence>
<feature type="chain" id="PRO_5043702772" evidence="2">
    <location>
        <begin position="22"/>
        <end position="290"/>
    </location>
</feature>
<dbReference type="EMBL" id="CP033905">
    <property type="protein sequence ID" value="AZR06542.1"/>
    <property type="molecule type" value="Genomic_DNA"/>
</dbReference>
<dbReference type="OrthoDB" id="3268755at2"/>
<dbReference type="Proteomes" id="UP000275951">
    <property type="component" value="Chromosome"/>
</dbReference>
<evidence type="ECO:0000256" key="1">
    <source>
        <dbReference type="SAM" id="MobiDB-lite"/>
    </source>
</evidence>
<dbReference type="RefSeq" id="WP_039662044.1">
    <property type="nucleotide sequence ID" value="NZ_CP012649.1"/>
</dbReference>
<proteinExistence type="predicted"/>